<dbReference type="Gene3D" id="3.40.850.10">
    <property type="entry name" value="Kinesin motor domain"/>
    <property type="match status" value="2"/>
</dbReference>
<feature type="compositionally biased region" description="Basic and acidic residues" evidence="9">
    <location>
        <begin position="632"/>
        <end position="669"/>
    </location>
</feature>
<evidence type="ECO:0000313" key="13">
    <source>
        <dbReference type="RefSeq" id="XP_028133262.1"/>
    </source>
</evidence>
<evidence type="ECO:0000259" key="10">
    <source>
        <dbReference type="PROSITE" id="PS50067"/>
    </source>
</evidence>
<dbReference type="GO" id="GO:0007052">
    <property type="term" value="P:mitotic spindle organization"/>
    <property type="evidence" value="ECO:0007669"/>
    <property type="project" value="TreeGrafter"/>
</dbReference>
<dbReference type="CTD" id="35653"/>
<dbReference type="InterPro" id="IPR027640">
    <property type="entry name" value="Kinesin-like_fam"/>
</dbReference>
<proteinExistence type="inferred from homology"/>
<name>A0A6P7FEL1_DIAVI</name>
<evidence type="ECO:0000256" key="7">
    <source>
        <dbReference type="PROSITE-ProRule" id="PRU00283"/>
    </source>
</evidence>
<dbReference type="PRINTS" id="PR00380">
    <property type="entry name" value="KINESINHEAVY"/>
</dbReference>
<keyword evidence="4 7" id="KW-0067">ATP-binding</keyword>
<dbReference type="FunCoup" id="A0A6P7FEL1">
    <property type="interactions" value="51"/>
</dbReference>
<keyword evidence="2" id="KW-0963">Cytoplasm</keyword>
<protein>
    <submittedName>
        <fullName evidence="13">Kinesin-like protein costa</fullName>
    </submittedName>
</protein>
<dbReference type="KEGG" id="dvv:114328573"/>
<dbReference type="Proteomes" id="UP001652700">
    <property type="component" value="Unplaced"/>
</dbReference>
<dbReference type="InterPro" id="IPR036961">
    <property type="entry name" value="Kinesin_motor_dom_sf"/>
</dbReference>
<dbReference type="RefSeq" id="XP_028133262.1">
    <property type="nucleotide sequence ID" value="XM_028277461.1"/>
</dbReference>
<keyword evidence="12" id="KW-1185">Reference proteome</keyword>
<dbReference type="PANTHER" id="PTHR47969">
    <property type="entry name" value="CHROMOSOME-ASSOCIATED KINESIN KIF4A-RELATED"/>
    <property type="match status" value="1"/>
</dbReference>
<evidence type="ECO:0000313" key="11">
    <source>
        <dbReference type="EnsemblMetazoa" id="XP_028133262.1"/>
    </source>
</evidence>
<evidence type="ECO:0000313" key="12">
    <source>
        <dbReference type="Proteomes" id="UP001652700"/>
    </source>
</evidence>
<sequence length="954" mass="108360">MEVQIETAVRVCPLEYNNGEMVCVQTNSINNTIQLNNQVYPVNYALPTNACQSSIFSTAVMPMVNLLLEGCDVSIVTFGQTGTGKSYTLFGPGFHFAASEAEHGIIPRFIREVFTKVGQYRDRSYSIHITWSQICGETVQDLIGGSSVECMGILDAFRHIQIGLSNLTPKGAHSLFTLTLEQQWVIDSTVQHRIATASFADLSGSEKVMVYGSNGIMQTLPVDPGLRALQQCVVTLSEPYANQFNVEHVPFNQSVLTTLLRDSFGGRAKTLVICCISPLIQDFTETLYSLQLALRCRLIKNFVTVNSYVTYETIQDSLDVFGLQFAANQLFKLVSNAEELFQKLVLNGGLNQTEVDQISQWLTLKQECEECLSENSEPHRSLERIEEEIEDSSESVLSESESVLEEEESQTLFEKLDGLMDNFRIATDHIVTECNNTDNSSSDDTKDTPNSSSNTYHSKGARCRRGSVHSVDLWSITNSIKVPEEDTVPEGDPKSNSLTYESKKKVLKQITAAIQGYQKQINDLEQTIKVKQNLMQQLLQHKETQSHAFVKIDQKYQILKKDCENIESKMLQAQSQKNHYLEEQYKSELEQLETKLNNVKSLKDHIAEEGKKLMDLKGSLEASKKQLEKLKKYKKKEEKRRQNYEVQIRDEASRISKSKDSSSSEKKSNDSLQDMQLVLCSNKVTNNSDICNLAVPVTSEELECLRHEIRNLRKTRDFLLDQKLKMDIKSQNKKILNEFEERKLFQYEEAIEAIDLAIEYKNEIICGHIPVSERALERVEEQGDKLLMDRLMKLSESEMRVLLHKYFQKVVDLRSSSKKLELQVIEFENQNENLACRLQNLSHTLQQVRLEGERRMVLMQQQHEDKIHIVLRHLANDGTADSDQVIARGIGSKVIPRTIGNGSKQVGKSSSLITRITSIARHEIVPRQLQSVIPAPQAKITRQKNKLIIQQTTK</sequence>
<keyword evidence="6" id="KW-0206">Cytoskeleton</keyword>
<dbReference type="InterPro" id="IPR001752">
    <property type="entry name" value="Kinesin_motor_dom"/>
</dbReference>
<evidence type="ECO:0000256" key="2">
    <source>
        <dbReference type="ARBA" id="ARBA00022490"/>
    </source>
</evidence>
<dbReference type="SMART" id="SM00129">
    <property type="entry name" value="KISc"/>
    <property type="match status" value="1"/>
</dbReference>
<dbReference type="PANTHER" id="PTHR47969:SF15">
    <property type="entry name" value="CHROMOSOME-ASSOCIATED KINESIN KIF4A-RELATED"/>
    <property type="match status" value="1"/>
</dbReference>
<reference evidence="11" key="2">
    <citation type="submission" date="2025-05" db="UniProtKB">
        <authorList>
            <consortium name="EnsemblMetazoa"/>
        </authorList>
    </citation>
    <scope>IDENTIFICATION</scope>
</reference>
<dbReference type="GO" id="GO:0005875">
    <property type="term" value="C:microtubule associated complex"/>
    <property type="evidence" value="ECO:0007669"/>
    <property type="project" value="TreeGrafter"/>
</dbReference>
<accession>A0A6P7FEL1</accession>
<gene>
    <name evidence="13" type="primary">LOC114328573</name>
</gene>
<dbReference type="AlphaFoldDB" id="A0A6P7FEL1"/>
<dbReference type="Pfam" id="PF00225">
    <property type="entry name" value="Kinesin"/>
    <property type="match status" value="2"/>
</dbReference>
<dbReference type="GO" id="GO:0007018">
    <property type="term" value="P:microtubule-based movement"/>
    <property type="evidence" value="ECO:0007669"/>
    <property type="project" value="InterPro"/>
</dbReference>
<dbReference type="SUPFAM" id="SSF52540">
    <property type="entry name" value="P-loop containing nucleoside triphosphate hydrolases"/>
    <property type="match status" value="1"/>
</dbReference>
<dbReference type="EnsemblMetazoa" id="XM_028277461.2">
    <property type="protein sequence ID" value="XP_028133262.1"/>
    <property type="gene ID" value="LOC114328573"/>
</dbReference>
<feature type="region of interest" description="Disordered" evidence="9">
    <location>
        <begin position="434"/>
        <end position="463"/>
    </location>
</feature>
<dbReference type="GO" id="GO:0008017">
    <property type="term" value="F:microtubule binding"/>
    <property type="evidence" value="ECO:0007669"/>
    <property type="project" value="InterPro"/>
</dbReference>
<evidence type="ECO:0000256" key="4">
    <source>
        <dbReference type="ARBA" id="ARBA00022840"/>
    </source>
</evidence>
<organism evidence="13">
    <name type="scientific">Diabrotica virgifera virgifera</name>
    <name type="common">western corn rootworm</name>
    <dbReference type="NCBI Taxonomy" id="50390"/>
    <lineage>
        <taxon>Eukaryota</taxon>
        <taxon>Metazoa</taxon>
        <taxon>Ecdysozoa</taxon>
        <taxon>Arthropoda</taxon>
        <taxon>Hexapoda</taxon>
        <taxon>Insecta</taxon>
        <taxon>Pterygota</taxon>
        <taxon>Neoptera</taxon>
        <taxon>Endopterygota</taxon>
        <taxon>Coleoptera</taxon>
        <taxon>Polyphaga</taxon>
        <taxon>Cucujiformia</taxon>
        <taxon>Chrysomeloidea</taxon>
        <taxon>Chrysomelidae</taxon>
        <taxon>Galerucinae</taxon>
        <taxon>Diabroticina</taxon>
        <taxon>Diabroticites</taxon>
        <taxon>Diabrotica</taxon>
    </lineage>
</organism>
<keyword evidence="3 7" id="KW-0547">Nucleotide-binding</keyword>
<feature type="region of interest" description="Disordered" evidence="9">
    <location>
        <begin position="377"/>
        <end position="407"/>
    </location>
</feature>
<dbReference type="GO" id="GO:0005524">
    <property type="term" value="F:ATP binding"/>
    <property type="evidence" value="ECO:0007669"/>
    <property type="project" value="UniProtKB-UniRule"/>
</dbReference>
<dbReference type="PROSITE" id="PS50067">
    <property type="entry name" value="KINESIN_MOTOR_2"/>
    <property type="match status" value="1"/>
</dbReference>
<dbReference type="InterPro" id="IPR027417">
    <property type="entry name" value="P-loop_NTPase"/>
</dbReference>
<dbReference type="OrthoDB" id="540783at2759"/>
<feature type="domain" description="Kinesin motor" evidence="10">
    <location>
        <begin position="4"/>
        <end position="299"/>
    </location>
</feature>
<evidence type="ECO:0000256" key="3">
    <source>
        <dbReference type="ARBA" id="ARBA00022741"/>
    </source>
</evidence>
<dbReference type="InParanoid" id="A0A6P7FEL1"/>
<keyword evidence="7" id="KW-0505">Motor protein</keyword>
<evidence type="ECO:0000256" key="8">
    <source>
        <dbReference type="SAM" id="Coils"/>
    </source>
</evidence>
<comment type="subcellular location">
    <subcellularLocation>
        <location evidence="1">Cytoplasm</location>
        <location evidence="1">Cytoskeleton</location>
    </subcellularLocation>
</comment>
<feature type="region of interest" description="Disordered" evidence="9">
    <location>
        <begin position="632"/>
        <end position="670"/>
    </location>
</feature>
<evidence type="ECO:0000256" key="5">
    <source>
        <dbReference type="ARBA" id="ARBA00023054"/>
    </source>
</evidence>
<comment type="similarity">
    <text evidence="7">Belongs to the TRAFAC class myosin-kinesin ATPase superfamily. Kinesin family.</text>
</comment>
<evidence type="ECO:0000256" key="9">
    <source>
        <dbReference type="SAM" id="MobiDB-lite"/>
    </source>
</evidence>
<evidence type="ECO:0000256" key="1">
    <source>
        <dbReference type="ARBA" id="ARBA00004245"/>
    </source>
</evidence>
<feature type="binding site" evidence="7">
    <location>
        <begin position="79"/>
        <end position="86"/>
    </location>
    <ligand>
        <name>ATP</name>
        <dbReference type="ChEBI" id="CHEBI:30616"/>
    </ligand>
</feature>
<dbReference type="GO" id="GO:0003777">
    <property type="term" value="F:microtubule motor activity"/>
    <property type="evidence" value="ECO:0007669"/>
    <property type="project" value="InterPro"/>
</dbReference>
<evidence type="ECO:0000256" key="6">
    <source>
        <dbReference type="ARBA" id="ARBA00023212"/>
    </source>
</evidence>
<dbReference type="GO" id="GO:0051231">
    <property type="term" value="P:spindle elongation"/>
    <property type="evidence" value="ECO:0007669"/>
    <property type="project" value="TreeGrafter"/>
</dbReference>
<dbReference type="GeneID" id="114328573"/>
<feature type="compositionally biased region" description="Low complexity" evidence="9">
    <location>
        <begin position="435"/>
        <end position="455"/>
    </location>
</feature>
<reference evidence="13" key="1">
    <citation type="submission" date="2025-04" db="UniProtKB">
        <authorList>
            <consortium name="RefSeq"/>
        </authorList>
    </citation>
    <scope>IDENTIFICATION</scope>
    <source>
        <tissue evidence="13">Whole insect</tissue>
    </source>
</reference>
<feature type="coiled-coil region" evidence="8">
    <location>
        <begin position="817"/>
        <end position="851"/>
    </location>
</feature>
<keyword evidence="5 8" id="KW-0175">Coiled coil</keyword>